<keyword evidence="8 11" id="KW-0460">Magnesium</keyword>
<keyword evidence="12" id="KW-0449">Lipoprotein</keyword>
<keyword evidence="6 11" id="KW-0479">Metal-binding</keyword>
<evidence type="ECO:0000313" key="13">
    <source>
        <dbReference type="EMBL" id="MEQ2557718.1"/>
    </source>
</evidence>
<reference evidence="13 14" key="1">
    <citation type="submission" date="2024-03" db="EMBL/GenBank/DDBJ databases">
        <title>Human intestinal bacterial collection.</title>
        <authorList>
            <person name="Pauvert C."/>
            <person name="Hitch T.C.A."/>
            <person name="Clavel T."/>
        </authorList>
    </citation>
    <scope>NUCLEOTIDE SEQUENCE [LARGE SCALE GENOMIC DNA]</scope>
    <source>
        <strain evidence="13 14">CLA-AA-H185</strain>
    </source>
</reference>
<dbReference type="PIRSF" id="PIRSF006268">
    <property type="entry name" value="ApbE"/>
    <property type="match status" value="1"/>
</dbReference>
<dbReference type="PANTHER" id="PTHR30040:SF2">
    <property type="entry name" value="FAD:PROTEIN FMN TRANSFERASE"/>
    <property type="match status" value="1"/>
</dbReference>
<keyword evidence="12" id="KW-0732">Signal</keyword>
<dbReference type="SUPFAM" id="SSF143631">
    <property type="entry name" value="ApbE-like"/>
    <property type="match status" value="1"/>
</dbReference>
<keyword evidence="12" id="KW-1003">Cell membrane</keyword>
<evidence type="ECO:0000256" key="1">
    <source>
        <dbReference type="ARBA" id="ARBA00001946"/>
    </source>
</evidence>
<evidence type="ECO:0000313" key="14">
    <source>
        <dbReference type="Proteomes" id="UP001454489"/>
    </source>
</evidence>
<evidence type="ECO:0000256" key="6">
    <source>
        <dbReference type="ARBA" id="ARBA00022723"/>
    </source>
</evidence>
<evidence type="ECO:0000256" key="9">
    <source>
        <dbReference type="ARBA" id="ARBA00031306"/>
    </source>
</evidence>
<organism evidence="13 14">
    <name type="scientific">Maccoyibacter intestinihominis</name>
    <dbReference type="NCBI Taxonomy" id="3133499"/>
    <lineage>
        <taxon>Bacteria</taxon>
        <taxon>Bacillati</taxon>
        <taxon>Bacillota</taxon>
        <taxon>Clostridia</taxon>
        <taxon>Lachnospirales</taxon>
        <taxon>Lachnospiraceae</taxon>
        <taxon>Maccoyibacter</taxon>
    </lineage>
</organism>
<evidence type="ECO:0000256" key="5">
    <source>
        <dbReference type="ARBA" id="ARBA00022679"/>
    </source>
</evidence>
<evidence type="ECO:0000256" key="12">
    <source>
        <dbReference type="RuleBase" id="RU363002"/>
    </source>
</evidence>
<keyword evidence="12" id="KW-0997">Cell inner membrane</keyword>
<dbReference type="EC" id="2.7.1.180" evidence="2 11"/>
<keyword evidence="7 11" id="KW-0274">FAD</keyword>
<dbReference type="Pfam" id="PF02424">
    <property type="entry name" value="ApbE"/>
    <property type="match status" value="1"/>
</dbReference>
<keyword evidence="4 11" id="KW-0285">Flavoprotein</keyword>
<keyword evidence="5 11" id="KW-0808">Transferase</keyword>
<dbReference type="PROSITE" id="PS51257">
    <property type="entry name" value="PROKAR_LIPOPROTEIN"/>
    <property type="match status" value="1"/>
</dbReference>
<dbReference type="InterPro" id="IPR024932">
    <property type="entry name" value="ApbE"/>
</dbReference>
<comment type="caution">
    <text evidence="13">The sequence shown here is derived from an EMBL/GenBank/DDBJ whole genome shotgun (WGS) entry which is preliminary data.</text>
</comment>
<comment type="function">
    <text evidence="12">Flavin transferase that catalyzes the transfer of the FMN moiety of FAD and its covalent binding to the hydroxyl group of a threonine residue in a target flavoprotein.</text>
</comment>
<feature type="signal peptide" evidence="12">
    <location>
        <begin position="1"/>
        <end position="18"/>
    </location>
</feature>
<dbReference type="PANTHER" id="PTHR30040">
    <property type="entry name" value="THIAMINE BIOSYNTHESIS LIPOPROTEIN APBE"/>
    <property type="match status" value="1"/>
</dbReference>
<name>A0ABV1HDC4_9FIRM</name>
<dbReference type="InterPro" id="IPR003374">
    <property type="entry name" value="ApbE-like_sf"/>
</dbReference>
<dbReference type="RefSeq" id="WP_353530771.1">
    <property type="nucleotide sequence ID" value="NZ_JBBMEX010000006.1"/>
</dbReference>
<gene>
    <name evidence="13" type="ORF">WMO43_07525</name>
</gene>
<dbReference type="Gene3D" id="3.10.520.10">
    <property type="entry name" value="ApbE-like domains"/>
    <property type="match status" value="1"/>
</dbReference>
<evidence type="ECO:0000256" key="4">
    <source>
        <dbReference type="ARBA" id="ARBA00022630"/>
    </source>
</evidence>
<dbReference type="GO" id="GO:0016740">
    <property type="term" value="F:transferase activity"/>
    <property type="evidence" value="ECO:0007669"/>
    <property type="project" value="UniProtKB-KW"/>
</dbReference>
<comment type="cofactor">
    <cofactor evidence="1 12">
        <name>Mg(2+)</name>
        <dbReference type="ChEBI" id="CHEBI:18420"/>
    </cofactor>
</comment>
<feature type="chain" id="PRO_5044967212" description="FAD:protein FMN transferase" evidence="12">
    <location>
        <begin position="19"/>
        <end position="331"/>
    </location>
</feature>
<comment type="catalytic activity">
    <reaction evidence="10 11 12">
        <text>L-threonyl-[protein] + FAD = FMN-L-threonyl-[protein] + AMP + H(+)</text>
        <dbReference type="Rhea" id="RHEA:36847"/>
        <dbReference type="Rhea" id="RHEA-COMP:11060"/>
        <dbReference type="Rhea" id="RHEA-COMP:11061"/>
        <dbReference type="ChEBI" id="CHEBI:15378"/>
        <dbReference type="ChEBI" id="CHEBI:30013"/>
        <dbReference type="ChEBI" id="CHEBI:57692"/>
        <dbReference type="ChEBI" id="CHEBI:74257"/>
        <dbReference type="ChEBI" id="CHEBI:456215"/>
        <dbReference type="EC" id="2.7.1.180"/>
    </reaction>
</comment>
<dbReference type="Proteomes" id="UP001454489">
    <property type="component" value="Unassembled WGS sequence"/>
</dbReference>
<dbReference type="EMBL" id="JBBMEX010000006">
    <property type="protein sequence ID" value="MEQ2557718.1"/>
    <property type="molecule type" value="Genomic_DNA"/>
</dbReference>
<keyword evidence="12" id="KW-0472">Membrane</keyword>
<protein>
    <recommendedName>
        <fullName evidence="3 11">FAD:protein FMN transferase</fullName>
        <ecNumber evidence="2 11">2.7.1.180</ecNumber>
    </recommendedName>
    <alternativeName>
        <fullName evidence="9 11">Flavin transferase</fullName>
    </alternativeName>
</protein>
<comment type="similarity">
    <text evidence="11 12">Belongs to the ApbE family.</text>
</comment>
<evidence type="ECO:0000256" key="10">
    <source>
        <dbReference type="ARBA" id="ARBA00048540"/>
    </source>
</evidence>
<keyword evidence="14" id="KW-1185">Reference proteome</keyword>
<evidence type="ECO:0000256" key="2">
    <source>
        <dbReference type="ARBA" id="ARBA00011955"/>
    </source>
</evidence>
<evidence type="ECO:0000256" key="3">
    <source>
        <dbReference type="ARBA" id="ARBA00016337"/>
    </source>
</evidence>
<evidence type="ECO:0000256" key="11">
    <source>
        <dbReference type="PIRNR" id="PIRNR006268"/>
    </source>
</evidence>
<accession>A0ABV1HDC4</accession>
<proteinExistence type="inferred from homology"/>
<evidence type="ECO:0000256" key="7">
    <source>
        <dbReference type="ARBA" id="ARBA00022827"/>
    </source>
</evidence>
<comment type="subcellular location">
    <subcellularLocation>
        <location evidence="12">Cell inner membrane</location>
        <topology evidence="12">Lipid-anchor</topology>
        <orientation evidence="12">Periplasmic side</orientation>
    </subcellularLocation>
</comment>
<sequence length="331" mass="36033">MKKYLTIFVCLLSALFFAACQKQDTSVSKTGFYFDTVIKVTLYDADAEPELESCFALADKYEKLLSATKKGSDIWNINHAKGKPVVVSKETISMLQKAIDYSELSDGAFDITIGELSSLWDFGENKDTVPSQKDINAALPTVDYHNIEISDNTVTLKNPKTQIDLGGIAKGYIADQMKAQLRSDGITEGIINLGGNVLTVGPKKSGDTYKIGIQKPFDDSGSPIASVDITDASLVSSGVYERYFEKDGKRYHHILNPKTGYPYENGLLGVTIITDSSVDADALSTTCFALGLEDGMKLIENTKGAEAVFITEDFTLHKSSGIGSEIPFHEN</sequence>
<evidence type="ECO:0000256" key="8">
    <source>
        <dbReference type="ARBA" id="ARBA00022842"/>
    </source>
</evidence>